<keyword evidence="3" id="KW-1185">Reference proteome</keyword>
<feature type="region of interest" description="Disordered" evidence="1">
    <location>
        <begin position="117"/>
        <end position="140"/>
    </location>
</feature>
<dbReference type="EMBL" id="BKCP01005805">
    <property type="protein sequence ID" value="GER40012.1"/>
    <property type="molecule type" value="Genomic_DNA"/>
</dbReference>
<comment type="caution">
    <text evidence="2">The sequence shown here is derived from an EMBL/GenBank/DDBJ whole genome shotgun (WGS) entry which is preliminary data.</text>
</comment>
<name>A0A5A7Q568_STRAF</name>
<gene>
    <name evidence="2" type="ORF">STAS_16659</name>
</gene>
<accession>A0A5A7Q568</accession>
<dbReference type="GO" id="GO:0003677">
    <property type="term" value="F:DNA binding"/>
    <property type="evidence" value="ECO:0007669"/>
    <property type="project" value="InterPro"/>
</dbReference>
<sequence>MKVVTDFMEEGKVLPSGLRFFPTDEELICGKSLVVDVITELDLYKFDPEELSKVLHKAENEWTVHEYTMDENELKMCDTIEYYAYISSSFDTRPLPEWKDESVSLLVDDEYGVTDDENDPLVGFELSEDDVGQVGPDGYE</sequence>
<evidence type="ECO:0000256" key="1">
    <source>
        <dbReference type="SAM" id="MobiDB-lite"/>
    </source>
</evidence>
<dbReference type="GO" id="GO:0006355">
    <property type="term" value="P:regulation of DNA-templated transcription"/>
    <property type="evidence" value="ECO:0007669"/>
    <property type="project" value="InterPro"/>
</dbReference>
<dbReference type="AlphaFoldDB" id="A0A5A7Q568"/>
<protein>
    <submittedName>
        <fullName evidence="2">NAC domain protein</fullName>
    </submittedName>
</protein>
<organism evidence="2 3">
    <name type="scientific">Striga asiatica</name>
    <name type="common">Asiatic witchweed</name>
    <name type="synonym">Buchnera asiatica</name>
    <dbReference type="NCBI Taxonomy" id="4170"/>
    <lineage>
        <taxon>Eukaryota</taxon>
        <taxon>Viridiplantae</taxon>
        <taxon>Streptophyta</taxon>
        <taxon>Embryophyta</taxon>
        <taxon>Tracheophyta</taxon>
        <taxon>Spermatophyta</taxon>
        <taxon>Magnoliopsida</taxon>
        <taxon>eudicotyledons</taxon>
        <taxon>Gunneridae</taxon>
        <taxon>Pentapetalae</taxon>
        <taxon>asterids</taxon>
        <taxon>lamiids</taxon>
        <taxon>Lamiales</taxon>
        <taxon>Orobanchaceae</taxon>
        <taxon>Buchnereae</taxon>
        <taxon>Striga</taxon>
    </lineage>
</organism>
<dbReference type="Proteomes" id="UP000325081">
    <property type="component" value="Unassembled WGS sequence"/>
</dbReference>
<dbReference type="OrthoDB" id="730183at2759"/>
<reference evidence="3" key="1">
    <citation type="journal article" date="2019" name="Curr. Biol.">
        <title>Genome Sequence of Striga asiatica Provides Insight into the Evolution of Plant Parasitism.</title>
        <authorList>
            <person name="Yoshida S."/>
            <person name="Kim S."/>
            <person name="Wafula E.K."/>
            <person name="Tanskanen J."/>
            <person name="Kim Y.M."/>
            <person name="Honaas L."/>
            <person name="Yang Z."/>
            <person name="Spallek T."/>
            <person name="Conn C.E."/>
            <person name="Ichihashi Y."/>
            <person name="Cheong K."/>
            <person name="Cui S."/>
            <person name="Der J.P."/>
            <person name="Gundlach H."/>
            <person name="Jiao Y."/>
            <person name="Hori C."/>
            <person name="Ishida J.K."/>
            <person name="Kasahara H."/>
            <person name="Kiba T."/>
            <person name="Kim M.S."/>
            <person name="Koo N."/>
            <person name="Laohavisit A."/>
            <person name="Lee Y.H."/>
            <person name="Lumba S."/>
            <person name="McCourt P."/>
            <person name="Mortimer J.C."/>
            <person name="Mutuku J.M."/>
            <person name="Nomura T."/>
            <person name="Sasaki-Sekimoto Y."/>
            <person name="Seto Y."/>
            <person name="Wang Y."/>
            <person name="Wakatake T."/>
            <person name="Sakakibara H."/>
            <person name="Demura T."/>
            <person name="Yamaguchi S."/>
            <person name="Yoneyama K."/>
            <person name="Manabe R.I."/>
            <person name="Nelson D.C."/>
            <person name="Schulman A.H."/>
            <person name="Timko M.P."/>
            <person name="dePamphilis C.W."/>
            <person name="Choi D."/>
            <person name="Shirasu K."/>
        </authorList>
    </citation>
    <scope>NUCLEOTIDE SEQUENCE [LARGE SCALE GENOMIC DNA]</scope>
    <source>
        <strain evidence="3">cv. UVA1</strain>
    </source>
</reference>
<evidence type="ECO:0000313" key="3">
    <source>
        <dbReference type="Proteomes" id="UP000325081"/>
    </source>
</evidence>
<dbReference type="InterPro" id="IPR036093">
    <property type="entry name" value="NAC_dom_sf"/>
</dbReference>
<evidence type="ECO:0000313" key="2">
    <source>
        <dbReference type="EMBL" id="GER40012.1"/>
    </source>
</evidence>
<proteinExistence type="predicted"/>
<dbReference type="SUPFAM" id="SSF101941">
    <property type="entry name" value="NAC domain"/>
    <property type="match status" value="1"/>
</dbReference>